<protein>
    <submittedName>
        <fullName evidence="6">DNA-binding transcriptional regulator, LysR family</fullName>
    </submittedName>
</protein>
<dbReference type="OrthoDB" id="9785745at2"/>
<dbReference type="CDD" id="cd08474">
    <property type="entry name" value="PBP2_CrgA_like_5"/>
    <property type="match status" value="1"/>
</dbReference>
<dbReference type="InterPro" id="IPR005119">
    <property type="entry name" value="LysR_subst-bd"/>
</dbReference>
<gene>
    <name evidence="6" type="ORF">SAMN05216548_11667</name>
</gene>
<dbReference type="InterPro" id="IPR036390">
    <property type="entry name" value="WH_DNA-bd_sf"/>
</dbReference>
<dbReference type="Gene3D" id="3.40.190.290">
    <property type="match status" value="1"/>
</dbReference>
<sequence length="297" mass="32484">MARGDLSDLEVLATVAGHRSFRRAAAELGVSASALSHAVSGLEERMGVRLLNRTTRSVAPTEAGERLIARLAPAFSEIRSAIADARSSMGRPAGALRLTVPTSAAQLLLGPLLARFLQAFPEIEMEVSADNSLIDAVAAGFDAGIRFGERLQQDMVAVRIGPDQRMLVVGAPAYLARRGTPERPHDLAGHNCLRQRLPSGGIYRWELEKEGEPTEFEPAGSFTTNDHIVLKRMAVDGFGLTFMFEGHVADEIRDGRLVPVLEDWCPAFPGFFLYYPSRRHMPATLRAFIDFLKAEVF</sequence>
<comment type="similarity">
    <text evidence="1">Belongs to the LysR transcriptional regulatory family.</text>
</comment>
<keyword evidence="7" id="KW-1185">Reference proteome</keyword>
<dbReference type="STRING" id="1855383.SAMN05216548_11667"/>
<keyword evidence="2" id="KW-0805">Transcription regulation</keyword>
<evidence type="ECO:0000256" key="1">
    <source>
        <dbReference type="ARBA" id="ARBA00009437"/>
    </source>
</evidence>
<evidence type="ECO:0000259" key="5">
    <source>
        <dbReference type="PROSITE" id="PS50931"/>
    </source>
</evidence>
<dbReference type="GO" id="GO:0043565">
    <property type="term" value="F:sequence-specific DNA binding"/>
    <property type="evidence" value="ECO:0007669"/>
    <property type="project" value="TreeGrafter"/>
</dbReference>
<dbReference type="Pfam" id="PF00126">
    <property type="entry name" value="HTH_1"/>
    <property type="match status" value="1"/>
</dbReference>
<dbReference type="InterPro" id="IPR058163">
    <property type="entry name" value="LysR-type_TF_proteobact-type"/>
</dbReference>
<evidence type="ECO:0000313" key="7">
    <source>
        <dbReference type="Proteomes" id="UP000199647"/>
    </source>
</evidence>
<dbReference type="SUPFAM" id="SSF46785">
    <property type="entry name" value="Winged helix' DNA-binding domain"/>
    <property type="match status" value="1"/>
</dbReference>
<dbReference type="PROSITE" id="PS50931">
    <property type="entry name" value="HTH_LYSR"/>
    <property type="match status" value="1"/>
</dbReference>
<dbReference type="GO" id="GO:0006351">
    <property type="term" value="P:DNA-templated transcription"/>
    <property type="evidence" value="ECO:0007669"/>
    <property type="project" value="TreeGrafter"/>
</dbReference>
<evidence type="ECO:0000256" key="3">
    <source>
        <dbReference type="ARBA" id="ARBA00023125"/>
    </source>
</evidence>
<proteinExistence type="inferred from homology"/>
<dbReference type="InterPro" id="IPR036388">
    <property type="entry name" value="WH-like_DNA-bd_sf"/>
</dbReference>
<dbReference type="FunFam" id="1.10.10.10:FF:000001">
    <property type="entry name" value="LysR family transcriptional regulator"/>
    <property type="match status" value="1"/>
</dbReference>
<dbReference type="EMBL" id="FOFG01000016">
    <property type="protein sequence ID" value="SER36873.1"/>
    <property type="molecule type" value="Genomic_DNA"/>
</dbReference>
<evidence type="ECO:0000256" key="4">
    <source>
        <dbReference type="ARBA" id="ARBA00023163"/>
    </source>
</evidence>
<evidence type="ECO:0000313" key="6">
    <source>
        <dbReference type="EMBL" id="SER36873.1"/>
    </source>
</evidence>
<dbReference type="PANTHER" id="PTHR30537:SF1">
    <property type="entry name" value="HTH-TYPE TRANSCRIPTIONAL REGULATOR PGRR"/>
    <property type="match status" value="1"/>
</dbReference>
<evidence type="ECO:0000256" key="2">
    <source>
        <dbReference type="ARBA" id="ARBA00023015"/>
    </source>
</evidence>
<keyword evidence="4" id="KW-0804">Transcription</keyword>
<dbReference type="AlphaFoldDB" id="A0A1H9NNB9"/>
<dbReference type="RefSeq" id="WP_092498983.1">
    <property type="nucleotide sequence ID" value="NZ_FOFG01000016.1"/>
</dbReference>
<dbReference type="PANTHER" id="PTHR30537">
    <property type="entry name" value="HTH-TYPE TRANSCRIPTIONAL REGULATOR"/>
    <property type="match status" value="1"/>
</dbReference>
<accession>A0A1H9NNB9</accession>
<organism evidence="6 7">
    <name type="scientific">Faunimonas pinastri</name>
    <dbReference type="NCBI Taxonomy" id="1855383"/>
    <lineage>
        <taxon>Bacteria</taxon>
        <taxon>Pseudomonadati</taxon>
        <taxon>Pseudomonadota</taxon>
        <taxon>Alphaproteobacteria</taxon>
        <taxon>Hyphomicrobiales</taxon>
        <taxon>Afifellaceae</taxon>
        <taxon>Faunimonas</taxon>
    </lineage>
</organism>
<keyword evidence="3 6" id="KW-0238">DNA-binding</keyword>
<dbReference type="GO" id="GO:0003700">
    <property type="term" value="F:DNA-binding transcription factor activity"/>
    <property type="evidence" value="ECO:0007669"/>
    <property type="project" value="InterPro"/>
</dbReference>
<dbReference type="Proteomes" id="UP000199647">
    <property type="component" value="Unassembled WGS sequence"/>
</dbReference>
<dbReference type="SUPFAM" id="SSF53850">
    <property type="entry name" value="Periplasmic binding protein-like II"/>
    <property type="match status" value="1"/>
</dbReference>
<name>A0A1H9NNB9_9HYPH</name>
<dbReference type="Gene3D" id="1.10.10.10">
    <property type="entry name" value="Winged helix-like DNA-binding domain superfamily/Winged helix DNA-binding domain"/>
    <property type="match status" value="1"/>
</dbReference>
<reference evidence="6 7" key="1">
    <citation type="submission" date="2016-10" db="EMBL/GenBank/DDBJ databases">
        <authorList>
            <person name="de Groot N.N."/>
        </authorList>
    </citation>
    <scope>NUCLEOTIDE SEQUENCE [LARGE SCALE GENOMIC DNA]</scope>
    <source>
        <strain evidence="6 7">A52C2</strain>
    </source>
</reference>
<feature type="domain" description="HTH lysR-type" evidence="5">
    <location>
        <begin position="1"/>
        <end position="61"/>
    </location>
</feature>
<dbReference type="Pfam" id="PF03466">
    <property type="entry name" value="LysR_substrate"/>
    <property type="match status" value="1"/>
</dbReference>
<dbReference type="InterPro" id="IPR000847">
    <property type="entry name" value="LysR_HTH_N"/>
</dbReference>